<name>A0A8A4Z7Q5_9MICO</name>
<dbReference type="RefSeq" id="WP_227422165.1">
    <property type="nucleotide sequence ID" value="NZ_CP071868.1"/>
</dbReference>
<evidence type="ECO:0000313" key="3">
    <source>
        <dbReference type="Proteomes" id="UP000663937"/>
    </source>
</evidence>
<evidence type="ECO:0000256" key="1">
    <source>
        <dbReference type="SAM" id="Phobius"/>
    </source>
</evidence>
<keyword evidence="1" id="KW-1133">Transmembrane helix</keyword>
<gene>
    <name evidence="2" type="ORF">J4E96_11025</name>
</gene>
<organism evidence="2 3">
    <name type="scientific">Pengzhenrongella sicca</name>
    <dbReference type="NCBI Taxonomy" id="2819238"/>
    <lineage>
        <taxon>Bacteria</taxon>
        <taxon>Bacillati</taxon>
        <taxon>Actinomycetota</taxon>
        <taxon>Actinomycetes</taxon>
        <taxon>Micrococcales</taxon>
        <taxon>Pengzhenrongella</taxon>
    </lineage>
</organism>
<dbReference type="KEGG" id="psic:J4E96_11025"/>
<dbReference type="EMBL" id="CP071868">
    <property type="protein sequence ID" value="QTE27940.1"/>
    <property type="molecule type" value="Genomic_DNA"/>
</dbReference>
<dbReference type="Proteomes" id="UP000663937">
    <property type="component" value="Chromosome"/>
</dbReference>
<dbReference type="AlphaFoldDB" id="A0A8A4Z7Q5"/>
<evidence type="ECO:0000313" key="2">
    <source>
        <dbReference type="EMBL" id="QTE27940.1"/>
    </source>
</evidence>
<protein>
    <submittedName>
        <fullName evidence="2">Uncharacterized protein</fullName>
    </submittedName>
</protein>
<keyword evidence="3" id="KW-1185">Reference proteome</keyword>
<accession>A0A8A4Z7Q5</accession>
<keyword evidence="1" id="KW-0812">Transmembrane</keyword>
<proteinExistence type="predicted"/>
<feature type="transmembrane region" description="Helical" evidence="1">
    <location>
        <begin position="48"/>
        <end position="66"/>
    </location>
</feature>
<keyword evidence="1" id="KW-0472">Membrane</keyword>
<reference evidence="2" key="1">
    <citation type="submission" date="2021-03" db="EMBL/GenBank/DDBJ databases">
        <title>Pengzhenrongella sicca gen. nov., sp. nov., a new member of suborder Micrococcineae isolated from High-Arctic tundra soil.</title>
        <authorList>
            <person name="Peng F."/>
        </authorList>
    </citation>
    <scope>NUCLEOTIDE SEQUENCE</scope>
    <source>
        <strain evidence="2">LRZ-2</strain>
    </source>
</reference>
<sequence length="124" mass="12714">MTAATIVSVAACAAIWWVAVPMEAVCPAVYPAPVGCTAADRQSAGVTWTIALAVSYVVTVAVALTIGRRYRWLTRAAMSALVVVAVFGFGAVQGSTGVAFSGDNHRHADVPAASMHRPSPGSGR</sequence>
<feature type="transmembrane region" description="Helical" evidence="1">
    <location>
        <begin position="73"/>
        <end position="92"/>
    </location>
</feature>